<evidence type="ECO:0000256" key="3">
    <source>
        <dbReference type="ARBA" id="ARBA00015946"/>
    </source>
</evidence>
<dbReference type="InterPro" id="IPR045187">
    <property type="entry name" value="CcO_II"/>
</dbReference>
<geneLocation type="mitochondrion" evidence="21"/>
<keyword evidence="13 17" id="KW-0186">Copper</keyword>
<keyword evidence="15 17" id="KW-0472">Membrane</keyword>
<dbReference type="InterPro" id="IPR002429">
    <property type="entry name" value="CcO_II-like_C"/>
</dbReference>
<dbReference type="InterPro" id="IPR001505">
    <property type="entry name" value="Copper_CuA"/>
</dbReference>
<dbReference type="InterPro" id="IPR036257">
    <property type="entry name" value="Cyt_c_oxidase_su2_TM_sf"/>
</dbReference>
<evidence type="ECO:0000256" key="15">
    <source>
        <dbReference type="ARBA" id="ARBA00023136"/>
    </source>
</evidence>
<keyword evidence="9" id="KW-0460">Magnesium</keyword>
<reference evidence="21" key="1">
    <citation type="journal article" date="2014" name="Genome Biol. Evol.">
        <title>Ascidian mitogenomics: comparison of evolutionary rates in closely related taxa provides evidence of ongoing speciation events.</title>
        <authorList>
            <person name="Griggio F."/>
            <person name="Voskoboynik A."/>
            <person name="Iannelli F."/>
            <person name="Justy F."/>
            <person name="Tilak M.K."/>
            <person name="Turon X."/>
            <person name="Pesole G."/>
            <person name="Douzery E.J."/>
            <person name="Mastrototaro F."/>
            <person name="Gissi C."/>
        </authorList>
    </citation>
    <scope>NUCLEOTIDE SEQUENCE</scope>
    <source>
        <tissue evidence="21">Muscle</tissue>
    </source>
</reference>
<dbReference type="PANTHER" id="PTHR22888:SF9">
    <property type="entry name" value="CYTOCHROME C OXIDASE SUBUNIT 2"/>
    <property type="match status" value="1"/>
</dbReference>
<evidence type="ECO:0000256" key="11">
    <source>
        <dbReference type="ARBA" id="ARBA00022982"/>
    </source>
</evidence>
<dbReference type="GO" id="GO:0005507">
    <property type="term" value="F:copper ion binding"/>
    <property type="evidence" value="ECO:0007669"/>
    <property type="project" value="InterPro"/>
</dbReference>
<gene>
    <name evidence="21" type="primary">cox2</name>
</gene>
<dbReference type="FunFam" id="2.60.40.420:FF:000001">
    <property type="entry name" value="Cytochrome c oxidase subunit 2"/>
    <property type="match status" value="1"/>
</dbReference>
<dbReference type="SUPFAM" id="SSF81464">
    <property type="entry name" value="Cytochrome c oxidase subunit II-like, transmembrane region"/>
    <property type="match status" value="1"/>
</dbReference>
<sequence>MTTFNGILLQDMYNLIGIECTLFNDYSMALLLLILVGFLLIMGGMVLTGKYLVNKYMFSDMLEFVWTVVPAFFLFSLGIPSLYLMYYMEGGNSCDLTVKVIGHQWYWSYEMHEFGGEVSIDSYMVQLNDLPVGGYRTLEVDNSLILPMLTSIRMLVTSSDVLHSWALPSMGMKVDACPGRLNFMNLMSMRPGVVYGQCSEICGVNHSFMPINVEFINWSNFLVSY</sequence>
<keyword evidence="4 17" id="KW-0813">Transport</keyword>
<comment type="catalytic activity">
    <reaction evidence="16">
        <text>4 Fe(II)-[cytochrome c] + O2 + 8 H(+)(in) = 4 Fe(III)-[cytochrome c] + 2 H2O + 4 H(+)(out)</text>
        <dbReference type="Rhea" id="RHEA:11436"/>
        <dbReference type="Rhea" id="RHEA-COMP:10350"/>
        <dbReference type="Rhea" id="RHEA-COMP:14399"/>
        <dbReference type="ChEBI" id="CHEBI:15377"/>
        <dbReference type="ChEBI" id="CHEBI:15378"/>
        <dbReference type="ChEBI" id="CHEBI:15379"/>
        <dbReference type="ChEBI" id="CHEBI:29033"/>
        <dbReference type="ChEBI" id="CHEBI:29034"/>
        <dbReference type="EC" id="7.1.1.9"/>
    </reaction>
    <physiologicalReaction direction="left-to-right" evidence="16">
        <dbReference type="Rhea" id="RHEA:11437"/>
    </physiologicalReaction>
</comment>
<evidence type="ECO:0000259" key="20">
    <source>
        <dbReference type="PROSITE" id="PS50999"/>
    </source>
</evidence>
<dbReference type="GO" id="GO:0004129">
    <property type="term" value="F:cytochrome-c oxidase activity"/>
    <property type="evidence" value="ECO:0007669"/>
    <property type="project" value="UniProtKB-EC"/>
</dbReference>
<dbReference type="InterPro" id="IPR008972">
    <property type="entry name" value="Cupredoxin"/>
</dbReference>
<dbReference type="EMBL" id="HG931920">
    <property type="protein sequence ID" value="CDM98920.1"/>
    <property type="molecule type" value="Genomic_DNA"/>
</dbReference>
<evidence type="ECO:0000256" key="2">
    <source>
        <dbReference type="ARBA" id="ARBA00007866"/>
    </source>
</evidence>
<keyword evidence="5 17" id="KW-0679">Respiratory chain</keyword>
<feature type="transmembrane region" description="Helical" evidence="18">
    <location>
        <begin position="64"/>
        <end position="86"/>
    </location>
</feature>
<evidence type="ECO:0000256" key="4">
    <source>
        <dbReference type="ARBA" id="ARBA00022448"/>
    </source>
</evidence>
<dbReference type="Gene3D" id="2.60.40.420">
    <property type="entry name" value="Cupredoxins - blue copper proteins"/>
    <property type="match status" value="1"/>
</dbReference>
<feature type="domain" description="Cytochrome oxidase subunit II copper A binding" evidence="19">
    <location>
        <begin position="93"/>
        <end position="225"/>
    </location>
</feature>
<dbReference type="PROSITE" id="PS50999">
    <property type="entry name" value="COX2_TM"/>
    <property type="match status" value="1"/>
</dbReference>
<dbReference type="InterPro" id="IPR011759">
    <property type="entry name" value="Cyt_c_oxidase_su2_TM_dom"/>
</dbReference>
<feature type="domain" description="Cytochrome oxidase subunit II transmembrane region profile" evidence="20">
    <location>
        <begin position="1"/>
        <end position="92"/>
    </location>
</feature>
<evidence type="ECO:0000256" key="1">
    <source>
        <dbReference type="ARBA" id="ARBA00004448"/>
    </source>
</evidence>
<dbReference type="Pfam" id="PF02790">
    <property type="entry name" value="COX2_TM"/>
    <property type="match status" value="1"/>
</dbReference>
<evidence type="ECO:0000256" key="16">
    <source>
        <dbReference type="ARBA" id="ARBA00049512"/>
    </source>
</evidence>
<dbReference type="InterPro" id="IPR034210">
    <property type="entry name" value="CcO_II_C"/>
</dbReference>
<evidence type="ECO:0000256" key="7">
    <source>
        <dbReference type="ARBA" id="ARBA00022723"/>
    </source>
</evidence>
<keyword evidence="8 17" id="KW-0999">Mitochondrion inner membrane</keyword>
<evidence type="ECO:0000256" key="8">
    <source>
        <dbReference type="ARBA" id="ARBA00022792"/>
    </source>
</evidence>
<evidence type="ECO:0000313" key="21">
    <source>
        <dbReference type="EMBL" id="CDM98920.1"/>
    </source>
</evidence>
<evidence type="ECO:0000256" key="10">
    <source>
        <dbReference type="ARBA" id="ARBA00022967"/>
    </source>
</evidence>
<dbReference type="PANTHER" id="PTHR22888">
    <property type="entry name" value="CYTOCHROME C OXIDASE, SUBUNIT II"/>
    <property type="match status" value="1"/>
</dbReference>
<evidence type="ECO:0000256" key="13">
    <source>
        <dbReference type="ARBA" id="ARBA00023008"/>
    </source>
</evidence>
<dbReference type="GO" id="GO:0005743">
    <property type="term" value="C:mitochondrial inner membrane"/>
    <property type="evidence" value="ECO:0007669"/>
    <property type="project" value="UniProtKB-SubCell"/>
</dbReference>
<comment type="function">
    <text evidence="17">Component of the cytochrome c oxidase, the last enzyme in the mitochondrial electron transport chain which drives oxidative phosphorylation. The respiratory chain contains 3 multisubunit complexes succinate dehydrogenase (complex II, CII), ubiquinol-cytochrome c oxidoreductase (cytochrome b-c1 complex, complex III, CIII) and cytochrome c oxidase (complex IV, CIV), that cooperate to transfer electrons derived from NADH and succinate to molecular oxygen, creating an electrochemical gradient over the inner membrane that drives transmembrane transport and the ATP synthase. Cytochrome c oxidase is the component of the respiratory chain that catalyzes the reduction of oxygen to water. Electrons originating from reduced cytochrome c in the intermembrane space (IMS) are transferred via the dinuclear copper A center (CU(A)) of subunit 2 and heme A of subunit 1 to the active site in subunit 1, a binuclear center (BNC) formed by heme A3 and copper B (CU(B)). The BNC reduces molecular oxygen to 2 water molecules using 4 electrons from cytochrome c in the IMS and 4 protons from the mitochondrial matrix.</text>
</comment>
<dbReference type="PROSITE" id="PS50857">
    <property type="entry name" value="COX2_CUA"/>
    <property type="match status" value="1"/>
</dbReference>
<keyword evidence="10" id="KW-1278">Translocase</keyword>
<comment type="cofactor">
    <cofactor evidence="17">
        <name>Cu cation</name>
        <dbReference type="ChEBI" id="CHEBI:23378"/>
    </cofactor>
    <text evidence="17">Binds a copper A center.</text>
</comment>
<dbReference type="PRINTS" id="PR01166">
    <property type="entry name" value="CYCOXIDASEII"/>
</dbReference>
<protein>
    <recommendedName>
        <fullName evidence="3 17">Cytochrome c oxidase subunit 2</fullName>
    </recommendedName>
</protein>
<keyword evidence="14 17" id="KW-0496">Mitochondrion</keyword>
<keyword evidence="12 18" id="KW-1133">Transmembrane helix</keyword>
<evidence type="ECO:0000256" key="14">
    <source>
        <dbReference type="ARBA" id="ARBA00023128"/>
    </source>
</evidence>
<comment type="subcellular location">
    <subcellularLocation>
        <location evidence="1 17">Mitochondrion inner membrane</location>
        <topology evidence="1 17">Multi-pass membrane protein</topology>
    </subcellularLocation>
</comment>
<dbReference type="GeneID" id="36165621"/>
<dbReference type="OrthoDB" id="539285at2759"/>
<dbReference type="Gene3D" id="1.10.287.90">
    <property type="match status" value="1"/>
</dbReference>
<organism evidence="21">
    <name type="scientific">Styela clava</name>
    <name type="common">Sea squirt</name>
    <dbReference type="NCBI Taxonomy" id="7725"/>
    <lineage>
        <taxon>Eukaryota</taxon>
        <taxon>Metazoa</taxon>
        <taxon>Chordata</taxon>
        <taxon>Tunicata</taxon>
        <taxon>Ascidiacea</taxon>
        <taxon>Stolidobranchia</taxon>
        <taxon>Styelidae</taxon>
        <taxon>Styela</taxon>
    </lineage>
</organism>
<feature type="transmembrane region" description="Helical" evidence="18">
    <location>
        <begin position="29"/>
        <end position="52"/>
    </location>
</feature>
<comment type="similarity">
    <text evidence="2 17">Belongs to the cytochrome c oxidase subunit 2 family.</text>
</comment>
<accession>A0A024HVX9</accession>
<keyword evidence="6 17" id="KW-0812">Transmembrane</keyword>
<evidence type="ECO:0000256" key="9">
    <source>
        <dbReference type="ARBA" id="ARBA00022842"/>
    </source>
</evidence>
<evidence type="ECO:0000256" key="17">
    <source>
        <dbReference type="RuleBase" id="RU000457"/>
    </source>
</evidence>
<dbReference type="PROSITE" id="PS00078">
    <property type="entry name" value="COX2"/>
    <property type="match status" value="1"/>
</dbReference>
<dbReference type="Pfam" id="PF00116">
    <property type="entry name" value="COX2"/>
    <property type="match status" value="1"/>
</dbReference>
<name>A0A024HVX9_STYCL</name>
<proteinExistence type="inferred from homology"/>
<evidence type="ECO:0000256" key="5">
    <source>
        <dbReference type="ARBA" id="ARBA00022660"/>
    </source>
</evidence>
<dbReference type="SUPFAM" id="SSF49503">
    <property type="entry name" value="Cupredoxins"/>
    <property type="match status" value="1"/>
</dbReference>
<dbReference type="CDD" id="cd13912">
    <property type="entry name" value="CcO_II_C"/>
    <property type="match status" value="1"/>
</dbReference>
<evidence type="ECO:0000256" key="6">
    <source>
        <dbReference type="ARBA" id="ARBA00022692"/>
    </source>
</evidence>
<evidence type="ECO:0000256" key="12">
    <source>
        <dbReference type="ARBA" id="ARBA00022989"/>
    </source>
</evidence>
<evidence type="ECO:0000259" key="19">
    <source>
        <dbReference type="PROSITE" id="PS50857"/>
    </source>
</evidence>
<dbReference type="AlphaFoldDB" id="A0A024HVX9"/>
<evidence type="ECO:0000256" key="18">
    <source>
        <dbReference type="SAM" id="Phobius"/>
    </source>
</evidence>
<dbReference type="RefSeq" id="YP_009466064.1">
    <property type="nucleotide sequence ID" value="NC_037072.1"/>
</dbReference>
<keyword evidence="7 17" id="KW-0479">Metal-binding</keyword>
<dbReference type="GO" id="GO:0042773">
    <property type="term" value="P:ATP synthesis coupled electron transport"/>
    <property type="evidence" value="ECO:0007669"/>
    <property type="project" value="TreeGrafter"/>
</dbReference>
<keyword evidence="11 17" id="KW-0249">Electron transport</keyword>